<evidence type="ECO:0000313" key="5">
    <source>
        <dbReference type="EMBL" id="KKB34255.1"/>
    </source>
</evidence>
<comment type="similarity">
    <text evidence="1">Belongs to the multicopper oxidase family.</text>
</comment>
<feature type="region of interest" description="Disordered" evidence="2">
    <location>
        <begin position="754"/>
        <end position="784"/>
    </location>
</feature>
<accession>A0A0F5HMI9</accession>
<dbReference type="CDD" id="cd13868">
    <property type="entry name" value="CuRO_2_CotA_like"/>
    <property type="match status" value="1"/>
</dbReference>
<dbReference type="Proteomes" id="UP000031563">
    <property type="component" value="Unassembled WGS sequence"/>
</dbReference>
<dbReference type="Pfam" id="PF07732">
    <property type="entry name" value="Cu-oxidase_3"/>
    <property type="match status" value="2"/>
</dbReference>
<evidence type="ECO:0000256" key="2">
    <source>
        <dbReference type="SAM" id="MobiDB-lite"/>
    </source>
</evidence>
<proteinExistence type="inferred from homology"/>
<dbReference type="SUPFAM" id="SSF49503">
    <property type="entry name" value="Cupredoxins"/>
    <property type="match status" value="3"/>
</dbReference>
<feature type="compositionally biased region" description="Basic and acidic residues" evidence="2">
    <location>
        <begin position="770"/>
        <end position="780"/>
    </location>
</feature>
<dbReference type="AlphaFoldDB" id="A0A0F5HMI9"/>
<sequence length="835" mass="92496">MSNHVNPSDPNTIPKFVNALKKPPVAKPTPHCDYPKGSYYELEMKEGKHRFHKDFPKTRIWGYNGISPGPTIEAMKHRTTHVKYLNKLPREHFLPIDRTLHSSIDTPDVRTVVHLHGAHVDWESDGFPEAWYTRDYEMTGPYFRREVHSYTNHQPGATLWYHDHAMSMTRLNVYSGLAGFYLLRDALEERLNLPSGKYEIPLMIQDRSFNEDGSLFYPDAPGFEVSVNPSITPGVLGETIVVNGKVWPYLRVEPRKYRFRILNASNRRGYVLALDNGQTMFQIGTDGGFLSEPAEISSVEMLPAERGDFIIDFTGREGQQITLVNNDTEFPGEHTSVVMQFRVDLPLEGTDESQIPETLYPEMEMHEDHAHLVRDLPLTASTDQYGRPMLMLNDRMYHDPASETPARDSIEIWNLINTTPIPHPIHVHLVQFKILERRPFNVDRYVNEGVLEWTGPAEEPRDYERGPKDVVKADVGMVTKIMMHFKEFVGNYIWHCHFLEHEDHDMMRPLRIIENTQPVQLPHADEAIPVEEPAEAVVEGTDDTGADTATETTEGTDDTAAEAVTEGTEGTDDTAAEAVTEGTEGTDDTGAEVVTEGTEGTDDTGEEAAAEGTEGTDDTVAEAVTEVTEGTDDTGGEVAAEGTEGTDDTGADTATEATEGTDDTGTEAITEDTEASGAPQENDTEEEQKEMKGSKKGQTKLLLALLLVSEGTDDTEGEATAAIVEGTDDTGGEVAAEVVTEETDDAGTEAAEVVAEETDDTAAQGQGTSQEHDVKKEYKGMHGAKKGKMKFSHHKFVHDPEKYSDAYEKLKADYIRPYKAKKDDTEPPAGDSSNS</sequence>
<dbReference type="PANTHER" id="PTHR48267">
    <property type="entry name" value="CUPREDOXIN SUPERFAMILY PROTEIN"/>
    <property type="match status" value="1"/>
</dbReference>
<feature type="domain" description="Plastocyanin-like" evidence="4">
    <location>
        <begin position="55"/>
        <end position="91"/>
    </location>
</feature>
<organism evidence="5 6">
    <name type="scientific">Bacillus thermotolerans</name>
    <name type="common">Quasibacillus thermotolerans</name>
    <dbReference type="NCBI Taxonomy" id="1221996"/>
    <lineage>
        <taxon>Bacteria</taxon>
        <taxon>Bacillati</taxon>
        <taxon>Bacillota</taxon>
        <taxon>Bacilli</taxon>
        <taxon>Bacillales</taxon>
        <taxon>Bacillaceae</taxon>
        <taxon>Bacillus</taxon>
    </lineage>
</organism>
<feature type="compositionally biased region" description="Acidic residues" evidence="2">
    <location>
        <begin position="659"/>
        <end position="674"/>
    </location>
</feature>
<feature type="compositionally biased region" description="Acidic residues" evidence="2">
    <location>
        <begin position="599"/>
        <end position="620"/>
    </location>
</feature>
<dbReference type="RefSeq" id="WP_175286659.1">
    <property type="nucleotide sequence ID" value="NZ_JWIR02000087.1"/>
</dbReference>
<dbReference type="InterPro" id="IPR008972">
    <property type="entry name" value="Cupredoxin"/>
</dbReference>
<dbReference type="EMBL" id="JWIR02000087">
    <property type="protein sequence ID" value="KKB34255.1"/>
    <property type="molecule type" value="Genomic_DNA"/>
</dbReference>
<reference evidence="5" key="1">
    <citation type="submission" date="2015-02" db="EMBL/GenBank/DDBJ databases">
        <title>Genome Assembly of Bacillaceae bacterium MTCC 8252.</title>
        <authorList>
            <person name="Verma A."/>
            <person name="Khatri I."/>
            <person name="Mual P."/>
            <person name="Subramanian S."/>
            <person name="Krishnamurthi S."/>
        </authorList>
    </citation>
    <scope>NUCLEOTIDE SEQUENCE [LARGE SCALE GENOMIC DNA]</scope>
    <source>
        <strain evidence="5">MTCC 8252</strain>
    </source>
</reference>
<evidence type="ECO:0000256" key="1">
    <source>
        <dbReference type="ARBA" id="ARBA00010609"/>
    </source>
</evidence>
<dbReference type="GO" id="GO:0005507">
    <property type="term" value="F:copper ion binding"/>
    <property type="evidence" value="ECO:0007669"/>
    <property type="project" value="InterPro"/>
</dbReference>
<feature type="compositionally biased region" description="Basic and acidic residues" evidence="2">
    <location>
        <begin position="816"/>
        <end position="825"/>
    </location>
</feature>
<dbReference type="CDD" id="cd13891">
    <property type="entry name" value="CuRO_3_CotA_like"/>
    <property type="match status" value="1"/>
</dbReference>
<evidence type="ECO:0000259" key="3">
    <source>
        <dbReference type="Pfam" id="PF07731"/>
    </source>
</evidence>
<feature type="region of interest" description="Disordered" evidence="2">
    <location>
        <begin position="536"/>
        <end position="697"/>
    </location>
</feature>
<feature type="compositionally biased region" description="Acidic residues" evidence="2">
    <location>
        <begin position="536"/>
        <end position="545"/>
    </location>
</feature>
<feature type="region of interest" description="Disordered" evidence="2">
    <location>
        <begin position="816"/>
        <end position="835"/>
    </location>
</feature>
<feature type="domain" description="Plastocyanin-like" evidence="4">
    <location>
        <begin position="110"/>
        <end position="185"/>
    </location>
</feature>
<evidence type="ECO:0000313" key="6">
    <source>
        <dbReference type="Proteomes" id="UP000031563"/>
    </source>
</evidence>
<dbReference type="PANTHER" id="PTHR48267:SF1">
    <property type="entry name" value="BILIRUBIN OXIDASE"/>
    <property type="match status" value="1"/>
</dbReference>
<dbReference type="InterPro" id="IPR011706">
    <property type="entry name" value="Cu-oxidase_C"/>
</dbReference>
<dbReference type="InterPro" id="IPR011707">
    <property type="entry name" value="Cu-oxidase-like_N"/>
</dbReference>
<protein>
    <submittedName>
        <fullName evidence="5">Multicopper oxidase</fullName>
    </submittedName>
</protein>
<dbReference type="STRING" id="1221996.QY95_03997"/>
<dbReference type="GO" id="GO:0016491">
    <property type="term" value="F:oxidoreductase activity"/>
    <property type="evidence" value="ECO:0007669"/>
    <property type="project" value="InterPro"/>
</dbReference>
<evidence type="ECO:0000259" key="4">
    <source>
        <dbReference type="Pfam" id="PF07732"/>
    </source>
</evidence>
<comment type="caution">
    <text evidence="5">The sequence shown here is derived from an EMBL/GenBank/DDBJ whole genome shotgun (WGS) entry which is preliminary data.</text>
</comment>
<dbReference type="Gene3D" id="2.60.40.420">
    <property type="entry name" value="Cupredoxins - blue copper proteins"/>
    <property type="match status" value="3"/>
</dbReference>
<name>A0A0F5HMI9_BACTR</name>
<dbReference type="Pfam" id="PF07731">
    <property type="entry name" value="Cu-oxidase_2"/>
    <property type="match status" value="1"/>
</dbReference>
<gene>
    <name evidence="5" type="ORF">QY95_03997</name>
</gene>
<dbReference type="CDD" id="cd13844">
    <property type="entry name" value="CuRO_1_BOD_CotA_like"/>
    <property type="match status" value="1"/>
</dbReference>
<feature type="domain" description="Plastocyanin-like" evidence="3">
    <location>
        <begin position="389"/>
        <end position="511"/>
    </location>
</feature>
<dbReference type="InterPro" id="IPR045087">
    <property type="entry name" value="Cu-oxidase_fam"/>
</dbReference>
<keyword evidence="6" id="KW-1185">Reference proteome</keyword>